<dbReference type="Proteomes" id="UP000585665">
    <property type="component" value="Unassembled WGS sequence"/>
</dbReference>
<evidence type="ECO:0000259" key="1">
    <source>
        <dbReference type="SMART" id="SM00849"/>
    </source>
</evidence>
<comment type="caution">
    <text evidence="2">The sequence shown here is derived from an EMBL/GenBank/DDBJ whole genome shotgun (WGS) entry which is preliminary data.</text>
</comment>
<dbReference type="Gene3D" id="3.60.15.10">
    <property type="entry name" value="Ribonuclease Z/Hydroxyacylglutathione hydrolase-like"/>
    <property type="match status" value="1"/>
</dbReference>
<sequence>MIGGPDGRGDWGVCDPQEPRNRRMRSSVVFCAPDGRRLLIDSGPDVRAQLLGTRIASVDAVLYTHPHADHIAGLDELRQINRALGRPLQAFGTEATLREVEGRFDYAFRPWSGGEFYRPVIEPVVIDPGHVHTLAGFDLAIFQQSHGRTTSLGMRCGSLAYCTDVVALDDEALAALEGVETFVVDCFQRDEHSAHGWLEQVEAWRSRIGATRTVLTHMGTDMDWGWLVAHLPQGVEPAYDGMIIPFEG</sequence>
<evidence type="ECO:0000313" key="2">
    <source>
        <dbReference type="EMBL" id="NVN40057.1"/>
    </source>
</evidence>
<dbReference type="Pfam" id="PF12706">
    <property type="entry name" value="Lactamase_B_2"/>
    <property type="match status" value="1"/>
</dbReference>
<dbReference type="InterPro" id="IPR001279">
    <property type="entry name" value="Metallo-B-lactamas"/>
</dbReference>
<dbReference type="AlphaFoldDB" id="A0A850P611"/>
<keyword evidence="3" id="KW-1185">Reference proteome</keyword>
<reference evidence="2 3" key="1">
    <citation type="submission" date="2020-06" db="EMBL/GenBank/DDBJ databases">
        <title>Description of novel acetic acid bacteria.</title>
        <authorList>
            <person name="Sombolestani A."/>
        </authorList>
    </citation>
    <scope>NUCLEOTIDE SEQUENCE [LARGE SCALE GENOMIC DNA]</scope>
    <source>
        <strain evidence="2 3">LMG 27010</strain>
    </source>
</reference>
<dbReference type="PANTHER" id="PTHR42663:SF6">
    <property type="entry name" value="HYDROLASE C777.06C-RELATED"/>
    <property type="match status" value="1"/>
</dbReference>
<dbReference type="PANTHER" id="PTHR42663">
    <property type="entry name" value="HYDROLASE C777.06C-RELATED-RELATED"/>
    <property type="match status" value="1"/>
</dbReference>
<dbReference type="CDD" id="cd16279">
    <property type="entry name" value="metallo-hydrolase-like_MBL-fold"/>
    <property type="match status" value="1"/>
</dbReference>
<name>A0A850P611_9PROT</name>
<organism evidence="2 3">
    <name type="scientific">Ameyamaea chiangmaiensis</name>
    <dbReference type="NCBI Taxonomy" id="442969"/>
    <lineage>
        <taxon>Bacteria</taxon>
        <taxon>Pseudomonadati</taxon>
        <taxon>Pseudomonadota</taxon>
        <taxon>Alphaproteobacteria</taxon>
        <taxon>Acetobacterales</taxon>
        <taxon>Acetobacteraceae</taxon>
        <taxon>Ameyamaea</taxon>
    </lineage>
</organism>
<keyword evidence="2" id="KW-0378">Hydrolase</keyword>
<dbReference type="SUPFAM" id="SSF56281">
    <property type="entry name" value="Metallo-hydrolase/oxidoreductase"/>
    <property type="match status" value="1"/>
</dbReference>
<evidence type="ECO:0000313" key="3">
    <source>
        <dbReference type="Proteomes" id="UP000585665"/>
    </source>
</evidence>
<dbReference type="EMBL" id="JABXXR010000025">
    <property type="protein sequence ID" value="NVN40057.1"/>
    <property type="molecule type" value="Genomic_DNA"/>
</dbReference>
<proteinExistence type="predicted"/>
<dbReference type="RefSeq" id="WP_176613035.1">
    <property type="nucleotide sequence ID" value="NZ_JABXXR010000025.1"/>
</dbReference>
<dbReference type="GO" id="GO:0016787">
    <property type="term" value="F:hydrolase activity"/>
    <property type="evidence" value="ECO:0007669"/>
    <property type="project" value="UniProtKB-KW"/>
</dbReference>
<feature type="domain" description="Metallo-beta-lactamase" evidence="1">
    <location>
        <begin position="24"/>
        <end position="217"/>
    </location>
</feature>
<dbReference type="SMART" id="SM00849">
    <property type="entry name" value="Lactamase_B"/>
    <property type="match status" value="1"/>
</dbReference>
<dbReference type="InterPro" id="IPR036866">
    <property type="entry name" value="RibonucZ/Hydroxyglut_hydro"/>
</dbReference>
<protein>
    <submittedName>
        <fullName evidence="2">MBL fold metallo-hydrolase</fullName>
    </submittedName>
</protein>
<gene>
    <name evidence="2" type="ORF">HUK82_05695</name>
</gene>
<accession>A0A850P611</accession>